<dbReference type="InterPro" id="IPR036890">
    <property type="entry name" value="HATPase_C_sf"/>
</dbReference>
<dbReference type="Gene3D" id="1.20.5.1930">
    <property type="match status" value="1"/>
</dbReference>
<comment type="catalytic activity">
    <reaction evidence="1">
        <text>ATP + protein L-histidine = ADP + protein N-phospho-L-histidine.</text>
        <dbReference type="EC" id="2.7.13.3"/>
    </reaction>
</comment>
<dbReference type="EC" id="2.7.13.3" evidence="2"/>
<evidence type="ECO:0000256" key="5">
    <source>
        <dbReference type="ARBA" id="ARBA00022741"/>
    </source>
</evidence>
<dbReference type="CDD" id="cd16917">
    <property type="entry name" value="HATPase_UhpB-NarQ-NarX-like"/>
    <property type="match status" value="1"/>
</dbReference>
<keyword evidence="6" id="KW-0418">Kinase</keyword>
<protein>
    <recommendedName>
        <fullName evidence="2">histidine kinase</fullName>
        <ecNumber evidence="2">2.7.13.3</ecNumber>
    </recommendedName>
</protein>
<dbReference type="SMART" id="SM00387">
    <property type="entry name" value="HATPase_c"/>
    <property type="match status" value="1"/>
</dbReference>
<evidence type="ECO:0000256" key="1">
    <source>
        <dbReference type="ARBA" id="ARBA00000085"/>
    </source>
</evidence>
<dbReference type="Pfam" id="PF02518">
    <property type="entry name" value="HATPase_c"/>
    <property type="match status" value="1"/>
</dbReference>
<dbReference type="InterPro" id="IPR050482">
    <property type="entry name" value="Sensor_HK_TwoCompSys"/>
</dbReference>
<keyword evidence="9" id="KW-0812">Transmembrane</keyword>
<keyword evidence="4" id="KW-0808">Transferase</keyword>
<feature type="transmembrane region" description="Helical" evidence="9">
    <location>
        <begin position="227"/>
        <end position="249"/>
    </location>
</feature>
<dbReference type="RefSeq" id="WP_188229013.1">
    <property type="nucleotide sequence ID" value="NZ_JACVXB010000001.1"/>
</dbReference>
<evidence type="ECO:0000313" key="12">
    <source>
        <dbReference type="Proteomes" id="UP000600588"/>
    </source>
</evidence>
<sequence length="552" mass="62919">MRIKTLIVVIVNSLIFIVVLILSITFYNEFSKVIEDRILLQLNSIKTLKKVQIEKLIQNEWNTFKKDGVPEDSVLMSTQKIPQNFKSGIYDLSEYDQSGEPVIGLIKSENEKRFIKQIDYNKLKSILLERTGMGNTGESYLVGANYTMRSPSRFWPDKMPTQITVDTKGVKEGLSGNEGRAVIKDYRGVEVYSVYGPISISHLNLAILSEIDRSEVIAPLQKLKTRLIGLIIVTMVIAVILSLFITRYITAPIINMQRSLKIMASGNYHKSKGFNKNSIEIREMFNALDNLKKALQGAVTFSKEIGEMNLNAEYTPKGDNDVLGISLLKMRDKLIEFRNNENRNRINTKRLMVDGLENERRRLSRELHDGIGPLLTSLKFYVENRIENKKKRKEMIKLLDATISEIRLMSNDLMPSTIDDFGVGAALRNFVENVKQSSDIDIVFEDLTNAEESRITKNQAINLFRIGQELINNSLKHAQAKHIRLSLSEFENFISFFYFDDGIGFNMETVKLGSGIINIKERVEICNGKIDINSQKGETTFEIELPVNYDSN</sequence>
<dbReference type="AlphaFoldDB" id="A0A8J6QFM5"/>
<dbReference type="GO" id="GO:0016020">
    <property type="term" value="C:membrane"/>
    <property type="evidence" value="ECO:0007669"/>
    <property type="project" value="InterPro"/>
</dbReference>
<evidence type="ECO:0000256" key="7">
    <source>
        <dbReference type="ARBA" id="ARBA00022840"/>
    </source>
</evidence>
<keyword evidence="12" id="KW-1185">Reference proteome</keyword>
<dbReference type="GO" id="GO:0000155">
    <property type="term" value="F:phosphorelay sensor kinase activity"/>
    <property type="evidence" value="ECO:0007669"/>
    <property type="project" value="InterPro"/>
</dbReference>
<organism evidence="11 12">
    <name type="scientific">Aestuariibaculum sediminum</name>
    <dbReference type="NCBI Taxonomy" id="2770637"/>
    <lineage>
        <taxon>Bacteria</taxon>
        <taxon>Pseudomonadati</taxon>
        <taxon>Bacteroidota</taxon>
        <taxon>Flavobacteriia</taxon>
        <taxon>Flavobacteriales</taxon>
        <taxon>Flavobacteriaceae</taxon>
    </lineage>
</organism>
<gene>
    <name evidence="11" type="ORF">ICJ83_03795</name>
</gene>
<evidence type="ECO:0000256" key="4">
    <source>
        <dbReference type="ARBA" id="ARBA00022679"/>
    </source>
</evidence>
<dbReference type="PANTHER" id="PTHR24421:SF10">
    <property type="entry name" value="NITRATE_NITRITE SENSOR PROTEIN NARQ"/>
    <property type="match status" value="1"/>
</dbReference>
<accession>A0A8J6QFM5</accession>
<dbReference type="Proteomes" id="UP000600588">
    <property type="component" value="Unassembled WGS sequence"/>
</dbReference>
<dbReference type="PROSITE" id="PS50109">
    <property type="entry name" value="HIS_KIN"/>
    <property type="match status" value="1"/>
</dbReference>
<evidence type="ECO:0000256" key="3">
    <source>
        <dbReference type="ARBA" id="ARBA00022553"/>
    </source>
</evidence>
<evidence type="ECO:0000259" key="10">
    <source>
        <dbReference type="PROSITE" id="PS50109"/>
    </source>
</evidence>
<dbReference type="SUPFAM" id="SSF55874">
    <property type="entry name" value="ATPase domain of HSP90 chaperone/DNA topoisomerase II/histidine kinase"/>
    <property type="match status" value="1"/>
</dbReference>
<keyword evidence="9" id="KW-0472">Membrane</keyword>
<dbReference type="Gene3D" id="6.10.340.10">
    <property type="match status" value="1"/>
</dbReference>
<name>A0A8J6QFM5_9FLAO</name>
<dbReference type="Pfam" id="PF07730">
    <property type="entry name" value="HisKA_3"/>
    <property type="match status" value="1"/>
</dbReference>
<dbReference type="PANTHER" id="PTHR24421">
    <property type="entry name" value="NITRATE/NITRITE SENSOR PROTEIN NARX-RELATED"/>
    <property type="match status" value="1"/>
</dbReference>
<keyword evidence="7" id="KW-0067">ATP-binding</keyword>
<keyword evidence="9" id="KW-1133">Transmembrane helix</keyword>
<evidence type="ECO:0000256" key="9">
    <source>
        <dbReference type="SAM" id="Phobius"/>
    </source>
</evidence>
<dbReference type="GO" id="GO:0005524">
    <property type="term" value="F:ATP binding"/>
    <property type="evidence" value="ECO:0007669"/>
    <property type="project" value="UniProtKB-KW"/>
</dbReference>
<dbReference type="InterPro" id="IPR011712">
    <property type="entry name" value="Sig_transdc_His_kin_sub3_dim/P"/>
</dbReference>
<proteinExistence type="predicted"/>
<dbReference type="EMBL" id="JACVXB010000001">
    <property type="protein sequence ID" value="MBD0831249.1"/>
    <property type="molecule type" value="Genomic_DNA"/>
</dbReference>
<evidence type="ECO:0000256" key="8">
    <source>
        <dbReference type="ARBA" id="ARBA00023012"/>
    </source>
</evidence>
<comment type="caution">
    <text evidence="11">The sequence shown here is derived from an EMBL/GenBank/DDBJ whole genome shotgun (WGS) entry which is preliminary data.</text>
</comment>
<dbReference type="InterPro" id="IPR003594">
    <property type="entry name" value="HATPase_dom"/>
</dbReference>
<dbReference type="Gene3D" id="3.30.565.10">
    <property type="entry name" value="Histidine kinase-like ATPase, C-terminal domain"/>
    <property type="match status" value="1"/>
</dbReference>
<reference evidence="11 12" key="1">
    <citation type="submission" date="2020-09" db="EMBL/GenBank/DDBJ databases">
        <title>TT11 complete genome.</title>
        <authorList>
            <person name="Wu Z."/>
        </authorList>
    </citation>
    <scope>NUCLEOTIDE SEQUENCE [LARGE SCALE GENOMIC DNA]</scope>
    <source>
        <strain evidence="11 12">TT11</strain>
    </source>
</reference>
<evidence type="ECO:0000256" key="6">
    <source>
        <dbReference type="ARBA" id="ARBA00022777"/>
    </source>
</evidence>
<keyword evidence="5" id="KW-0547">Nucleotide-binding</keyword>
<keyword evidence="3" id="KW-0597">Phosphoprotein</keyword>
<feature type="domain" description="Histidine kinase" evidence="10">
    <location>
        <begin position="362"/>
        <end position="549"/>
    </location>
</feature>
<feature type="transmembrane region" description="Helical" evidence="9">
    <location>
        <begin position="6"/>
        <end position="27"/>
    </location>
</feature>
<evidence type="ECO:0000256" key="2">
    <source>
        <dbReference type="ARBA" id="ARBA00012438"/>
    </source>
</evidence>
<dbReference type="GO" id="GO:0046983">
    <property type="term" value="F:protein dimerization activity"/>
    <property type="evidence" value="ECO:0007669"/>
    <property type="project" value="InterPro"/>
</dbReference>
<evidence type="ECO:0000313" key="11">
    <source>
        <dbReference type="EMBL" id="MBD0831249.1"/>
    </source>
</evidence>
<dbReference type="InterPro" id="IPR005467">
    <property type="entry name" value="His_kinase_dom"/>
</dbReference>
<keyword evidence="8" id="KW-0902">Two-component regulatory system</keyword>